<comment type="caution">
    <text evidence="2">The sequence shown here is derived from an EMBL/GenBank/DDBJ whole genome shotgun (WGS) entry which is preliminary data.</text>
</comment>
<dbReference type="RefSeq" id="WP_187077431.1">
    <property type="nucleotide sequence ID" value="NZ_JACORT010000007.1"/>
</dbReference>
<feature type="transmembrane region" description="Helical" evidence="1">
    <location>
        <begin position="164"/>
        <end position="183"/>
    </location>
</feature>
<evidence type="ECO:0000313" key="2">
    <source>
        <dbReference type="EMBL" id="MBC5784691.1"/>
    </source>
</evidence>
<sequence>MNTPSPRLGAVAASVGVLLLALPVARRTLEQAMSVQMLLQFPLLVLAGWLLARALPARCRHQADRWNNHGIPGLLAVALVLAISMVPRVLDLALVDSRVEFAKFVLLVGCGSALQLSWHRAGHLVQGFFLGNVLPMTAAVGQLYQDSPVRLCNAYLLGDQTRLGLSLVVLAVLFGVAWIGALFRRMSMSNSSQLLPKESS</sequence>
<reference evidence="2" key="1">
    <citation type="submission" date="2020-08" db="EMBL/GenBank/DDBJ databases">
        <title>Ramlibacter sp. USB13 16S ribosomal RNA gene genome sequencing and assembly.</title>
        <authorList>
            <person name="Kang M."/>
        </authorList>
    </citation>
    <scope>NUCLEOTIDE SEQUENCE</scope>
    <source>
        <strain evidence="2">USB13</strain>
    </source>
</reference>
<feature type="transmembrane region" description="Helical" evidence="1">
    <location>
        <begin position="73"/>
        <end position="95"/>
    </location>
</feature>
<evidence type="ECO:0000256" key="1">
    <source>
        <dbReference type="SAM" id="Phobius"/>
    </source>
</evidence>
<dbReference type="AlphaFoldDB" id="A0A923SC79"/>
<keyword evidence="1" id="KW-1133">Transmembrane helix</keyword>
<evidence type="ECO:0000313" key="3">
    <source>
        <dbReference type="Proteomes" id="UP000608513"/>
    </source>
</evidence>
<keyword evidence="3" id="KW-1185">Reference proteome</keyword>
<accession>A0A923SC79</accession>
<organism evidence="2 3">
    <name type="scientific">Ramlibacter cellulosilyticus</name>
    <dbReference type="NCBI Taxonomy" id="2764187"/>
    <lineage>
        <taxon>Bacteria</taxon>
        <taxon>Pseudomonadati</taxon>
        <taxon>Pseudomonadota</taxon>
        <taxon>Betaproteobacteria</taxon>
        <taxon>Burkholderiales</taxon>
        <taxon>Comamonadaceae</taxon>
        <taxon>Ramlibacter</taxon>
    </lineage>
</organism>
<protein>
    <submittedName>
        <fullName evidence="2">Uncharacterized protein</fullName>
    </submittedName>
</protein>
<feature type="transmembrane region" description="Helical" evidence="1">
    <location>
        <begin position="33"/>
        <end position="52"/>
    </location>
</feature>
<gene>
    <name evidence="2" type="ORF">H8N03_17210</name>
</gene>
<name>A0A923SC79_9BURK</name>
<dbReference type="EMBL" id="JACORT010000007">
    <property type="protein sequence ID" value="MBC5784691.1"/>
    <property type="molecule type" value="Genomic_DNA"/>
</dbReference>
<proteinExistence type="predicted"/>
<dbReference type="Proteomes" id="UP000608513">
    <property type="component" value="Unassembled WGS sequence"/>
</dbReference>
<keyword evidence="1" id="KW-0472">Membrane</keyword>
<keyword evidence="1" id="KW-0812">Transmembrane</keyword>